<evidence type="ECO:0000256" key="8">
    <source>
        <dbReference type="SAM" id="MobiDB-lite"/>
    </source>
</evidence>
<dbReference type="GO" id="GO:0004467">
    <property type="term" value="F:long-chain fatty acid-CoA ligase activity"/>
    <property type="evidence" value="ECO:0007669"/>
    <property type="project" value="UniProtKB-EC"/>
</dbReference>
<dbReference type="GO" id="GO:0005811">
    <property type="term" value="C:lipid droplet"/>
    <property type="evidence" value="ECO:0007669"/>
    <property type="project" value="TreeGrafter"/>
</dbReference>
<dbReference type="GO" id="GO:0030182">
    <property type="term" value="P:neuron differentiation"/>
    <property type="evidence" value="ECO:0007669"/>
    <property type="project" value="TreeGrafter"/>
</dbReference>
<evidence type="ECO:0000256" key="9">
    <source>
        <dbReference type="SAM" id="Phobius"/>
    </source>
</evidence>
<dbReference type="EnsemblMetazoa" id="XM_038194036.1">
    <property type="protein sequence ID" value="XP_038049964.1"/>
    <property type="gene ID" value="LOC119723416"/>
</dbReference>
<dbReference type="Gene3D" id="3.40.50.12780">
    <property type="entry name" value="N-terminal domain of ligase-like"/>
    <property type="match status" value="1"/>
</dbReference>
<evidence type="ECO:0000256" key="1">
    <source>
        <dbReference type="ARBA" id="ARBA00006432"/>
    </source>
</evidence>
<dbReference type="AlphaFoldDB" id="A0A913ZER5"/>
<accession>A0A913ZER5</accession>
<dbReference type="Pfam" id="PF00501">
    <property type="entry name" value="AMP-binding"/>
    <property type="match status" value="1"/>
</dbReference>
<dbReference type="OMA" id="KIFQWAA"/>
<dbReference type="RefSeq" id="XP_038049964.1">
    <property type="nucleotide sequence ID" value="XM_038194036.1"/>
</dbReference>
<keyword evidence="4" id="KW-0276">Fatty acid metabolism</keyword>
<feature type="compositionally biased region" description="Basic and acidic residues" evidence="8">
    <location>
        <begin position="55"/>
        <end position="67"/>
    </location>
</feature>
<dbReference type="PANTHER" id="PTHR43272">
    <property type="entry name" value="LONG-CHAIN-FATTY-ACID--COA LIGASE"/>
    <property type="match status" value="1"/>
</dbReference>
<comment type="similarity">
    <text evidence="1">Belongs to the ATP-dependent AMP-binding enzyme family.</text>
</comment>
<evidence type="ECO:0000256" key="2">
    <source>
        <dbReference type="ARBA" id="ARBA00022598"/>
    </source>
</evidence>
<feature type="transmembrane region" description="Helical" evidence="9">
    <location>
        <begin position="12"/>
        <end position="38"/>
    </location>
</feature>
<dbReference type="InterPro" id="IPR000873">
    <property type="entry name" value="AMP-dep_synth/lig_dom"/>
</dbReference>
<feature type="domain" description="AMP-dependent synthetase/ligase" evidence="10">
    <location>
        <begin position="122"/>
        <end position="539"/>
    </location>
</feature>
<comment type="catalytic activity">
    <reaction evidence="7">
        <text>a long-chain fatty acid + ATP + CoA = a long-chain fatty acyl-CoA + AMP + diphosphate</text>
        <dbReference type="Rhea" id="RHEA:15421"/>
        <dbReference type="ChEBI" id="CHEBI:30616"/>
        <dbReference type="ChEBI" id="CHEBI:33019"/>
        <dbReference type="ChEBI" id="CHEBI:57287"/>
        <dbReference type="ChEBI" id="CHEBI:57560"/>
        <dbReference type="ChEBI" id="CHEBI:83139"/>
        <dbReference type="ChEBI" id="CHEBI:456215"/>
        <dbReference type="EC" id="6.2.1.3"/>
    </reaction>
</comment>
<name>A0A913ZER5_PATMI</name>
<keyword evidence="4" id="KW-0443">Lipid metabolism</keyword>
<evidence type="ECO:0000256" key="7">
    <source>
        <dbReference type="ARBA" id="ARBA00036813"/>
    </source>
</evidence>
<protein>
    <recommendedName>
        <fullName evidence="6">long-chain-fatty-acid--CoA ligase</fullName>
        <ecNumber evidence="6">6.2.1.3</ecNumber>
    </recommendedName>
</protein>
<keyword evidence="5" id="KW-0067">ATP-binding</keyword>
<keyword evidence="2" id="KW-0436">Ligase</keyword>
<keyword evidence="9" id="KW-0472">Membrane</keyword>
<reference evidence="11" key="1">
    <citation type="submission" date="2022-11" db="UniProtKB">
        <authorList>
            <consortium name="EnsemblMetazoa"/>
        </authorList>
    </citation>
    <scope>IDENTIFICATION</scope>
</reference>
<proteinExistence type="inferred from homology"/>
<evidence type="ECO:0000256" key="3">
    <source>
        <dbReference type="ARBA" id="ARBA00022741"/>
    </source>
</evidence>
<dbReference type="Proteomes" id="UP000887568">
    <property type="component" value="Unplaced"/>
</dbReference>
<organism evidence="11 12">
    <name type="scientific">Patiria miniata</name>
    <name type="common">Bat star</name>
    <name type="synonym">Asterina miniata</name>
    <dbReference type="NCBI Taxonomy" id="46514"/>
    <lineage>
        <taxon>Eukaryota</taxon>
        <taxon>Metazoa</taxon>
        <taxon>Echinodermata</taxon>
        <taxon>Eleutherozoa</taxon>
        <taxon>Asterozoa</taxon>
        <taxon>Asteroidea</taxon>
        <taxon>Valvatacea</taxon>
        <taxon>Valvatida</taxon>
        <taxon>Asterinidae</taxon>
        <taxon>Patiria</taxon>
    </lineage>
</organism>
<keyword evidence="3" id="KW-0547">Nucleotide-binding</keyword>
<dbReference type="PANTHER" id="PTHR43272:SF83">
    <property type="entry name" value="ACYL-COA SYNTHETASE LONG-CHAIN, ISOFORM J"/>
    <property type="match status" value="1"/>
</dbReference>
<evidence type="ECO:0000256" key="6">
    <source>
        <dbReference type="ARBA" id="ARBA00026121"/>
    </source>
</evidence>
<dbReference type="GO" id="GO:0035336">
    <property type="term" value="P:long-chain fatty-acyl-CoA metabolic process"/>
    <property type="evidence" value="ECO:0007669"/>
    <property type="project" value="TreeGrafter"/>
</dbReference>
<dbReference type="EC" id="6.2.1.3" evidence="6"/>
<dbReference type="GO" id="GO:0005524">
    <property type="term" value="F:ATP binding"/>
    <property type="evidence" value="ECO:0007669"/>
    <property type="project" value="UniProtKB-KW"/>
</dbReference>
<evidence type="ECO:0000259" key="10">
    <source>
        <dbReference type="Pfam" id="PF00501"/>
    </source>
</evidence>
<evidence type="ECO:0000256" key="4">
    <source>
        <dbReference type="ARBA" id="ARBA00022832"/>
    </source>
</evidence>
<dbReference type="InterPro" id="IPR042099">
    <property type="entry name" value="ANL_N_sf"/>
</dbReference>
<dbReference type="OrthoDB" id="1700726at2759"/>
<dbReference type="SUPFAM" id="SSF56801">
    <property type="entry name" value="Acetyl-CoA synthetase-like"/>
    <property type="match status" value="1"/>
</dbReference>
<keyword evidence="9" id="KW-0812">Transmembrane</keyword>
<sequence>MPEAEPLEPFYVSVIMTLLAWVVWIYDALTYIPCYVAASPFRHRRDRMKGVNVGKGDRAGPYRDSSHPRRLTTHPHEKYQTLDGEFEHVTYKYGKMPCLGTREIYKEEDEMQPNGKSFKKLVMGEYIWQTYEETFTAVDCLGRGLRSLGVQHKENVLIFAETRAEFLISLQACFRYGFTVVTLYATLGEKAIIHGIKETGVRVVITSSSLLPKFKAIQKDIPQIETIVYMEDQLTKTDTSKFSDEMKLYSFQSVVKHGESNTDTTRAQPDPDDLAIIMYTSGSTGIPKGVMMSHKNIMSMVSGAKNRIPHSSGIAQLVSDDTCVCFLPLAHILEVVLECSLLSEGCRLGYSSPLTMTDISSKVKKGSKGDVSVLKPTVMATVPLIIDRLYKGVMDKVNSGSPLQRALFKFAYDYKLRHIEQGFDTPIFNMLIFSRMRDMLGGNMKLMLCGGAALSQSAQHFMQCCFCTCIMQGYGLTETSGGGTVAEPGDFITRHVGQPLSCCEIKLLEWQEGGYTPEDRPHPRGEILIGGGNVAMGYYKNDALTDEYFKTVDGQRWFYTGDIGEMLPDGTLRIIDRKKDLVKLQTGEYVSLATIETVLKKSPYVENICIYADGDFDYCIALVVPYRNNLESAAKEQGLSGKSFEEICSSKKMEQVVLVSMAKVAMEGKLQKWEVPRKVKLCTEVWLPETGLITDAFKLKRRALSEYYKETIKEMYYS</sequence>
<keyword evidence="9" id="KW-1133">Transmembrane helix</keyword>
<evidence type="ECO:0000313" key="12">
    <source>
        <dbReference type="Proteomes" id="UP000887568"/>
    </source>
</evidence>
<evidence type="ECO:0000313" key="11">
    <source>
        <dbReference type="EnsemblMetazoa" id="XP_038049964.1"/>
    </source>
</evidence>
<evidence type="ECO:0000256" key="5">
    <source>
        <dbReference type="ARBA" id="ARBA00022840"/>
    </source>
</evidence>
<dbReference type="InterPro" id="IPR020845">
    <property type="entry name" value="AMP-binding_CS"/>
</dbReference>
<dbReference type="PROSITE" id="PS00455">
    <property type="entry name" value="AMP_BINDING"/>
    <property type="match status" value="1"/>
</dbReference>
<dbReference type="GO" id="GO:0005886">
    <property type="term" value="C:plasma membrane"/>
    <property type="evidence" value="ECO:0007669"/>
    <property type="project" value="TreeGrafter"/>
</dbReference>
<feature type="region of interest" description="Disordered" evidence="8">
    <location>
        <begin position="52"/>
        <end position="72"/>
    </location>
</feature>
<dbReference type="GO" id="GO:0005783">
    <property type="term" value="C:endoplasmic reticulum"/>
    <property type="evidence" value="ECO:0007669"/>
    <property type="project" value="TreeGrafter"/>
</dbReference>
<keyword evidence="12" id="KW-1185">Reference proteome</keyword>
<dbReference type="GeneID" id="119723416"/>